<evidence type="ECO:0000313" key="2">
    <source>
        <dbReference type="Proteomes" id="UP001589750"/>
    </source>
</evidence>
<accession>A0ABV5K574</accession>
<gene>
    <name evidence="1" type="ORF">ACFFRI_01890</name>
</gene>
<reference evidence="1 2" key="1">
    <citation type="submission" date="2024-09" db="EMBL/GenBank/DDBJ databases">
        <authorList>
            <person name="Sun Q."/>
            <person name="Mori K."/>
        </authorList>
    </citation>
    <scope>NUCLEOTIDE SEQUENCE [LARGE SCALE GENOMIC DNA]</scope>
    <source>
        <strain evidence="1 2">JCM 9626</strain>
    </source>
</reference>
<comment type="caution">
    <text evidence="1">The sequence shown here is derived from an EMBL/GenBank/DDBJ whole genome shotgun (WGS) entry which is preliminary data.</text>
</comment>
<proteinExistence type="predicted"/>
<name>A0ABV5K574_9ACTN</name>
<dbReference type="Proteomes" id="UP001589750">
    <property type="component" value="Unassembled WGS sequence"/>
</dbReference>
<evidence type="ECO:0008006" key="3">
    <source>
        <dbReference type="Google" id="ProtNLM"/>
    </source>
</evidence>
<sequence>MKRFEKLAAQHQLLAEAAFAVVRRDGPGSLSRRGLAAELGASEAMARRVLAEHVRLPALAAQECEARRRRIGRRRSGVDLLLPVTEGAEVDVEVVWLRLVLLHATVGASTDAPHLAERYQLSVHDRGVSLPAPPDRGREDREADREVLAPYLADHAAERAGLVSRLTGGRPELADAVHALADGLVLAVCTGRLSPDAARTVLTDHLDRLTSTPTCGG</sequence>
<evidence type="ECO:0000313" key="1">
    <source>
        <dbReference type="EMBL" id="MFB9311781.1"/>
    </source>
</evidence>
<keyword evidence="2" id="KW-1185">Reference proteome</keyword>
<organism evidence="1 2">
    <name type="scientific">Nocardioides plantarum</name>
    <dbReference type="NCBI Taxonomy" id="29299"/>
    <lineage>
        <taxon>Bacteria</taxon>
        <taxon>Bacillati</taxon>
        <taxon>Actinomycetota</taxon>
        <taxon>Actinomycetes</taxon>
        <taxon>Propionibacteriales</taxon>
        <taxon>Nocardioidaceae</taxon>
        <taxon>Nocardioides</taxon>
    </lineage>
</organism>
<dbReference type="RefSeq" id="WP_140010990.1">
    <property type="nucleotide sequence ID" value="NZ_JBHMDG010000002.1"/>
</dbReference>
<dbReference type="EMBL" id="JBHMDG010000002">
    <property type="protein sequence ID" value="MFB9311781.1"/>
    <property type="molecule type" value="Genomic_DNA"/>
</dbReference>
<dbReference type="Gene3D" id="1.10.357.10">
    <property type="entry name" value="Tetracycline Repressor, domain 2"/>
    <property type="match status" value="1"/>
</dbReference>
<protein>
    <recommendedName>
        <fullName evidence="3">Transcriptional regulator, TetR family</fullName>
    </recommendedName>
</protein>